<organism evidence="1 2">
    <name type="scientific">Caerostris extrusa</name>
    <name type="common">Bark spider</name>
    <name type="synonym">Caerostris bankana</name>
    <dbReference type="NCBI Taxonomy" id="172846"/>
    <lineage>
        <taxon>Eukaryota</taxon>
        <taxon>Metazoa</taxon>
        <taxon>Ecdysozoa</taxon>
        <taxon>Arthropoda</taxon>
        <taxon>Chelicerata</taxon>
        <taxon>Arachnida</taxon>
        <taxon>Araneae</taxon>
        <taxon>Araneomorphae</taxon>
        <taxon>Entelegynae</taxon>
        <taxon>Araneoidea</taxon>
        <taxon>Araneidae</taxon>
        <taxon>Caerostris</taxon>
    </lineage>
</organism>
<sequence length="120" mass="12548">MLPRPLLNLWSRRPSPGCVVSDPWHRKGGSIGAVPAAGSGHSVCLPRVTAINHAAPAAAIGARHGSHRLPPTDTLSLETDLSPTDLVAADLQCAQRTVAGNGALANAESRCWKRNNSSCR</sequence>
<proteinExistence type="predicted"/>
<reference evidence="1 2" key="1">
    <citation type="submission" date="2021-06" db="EMBL/GenBank/DDBJ databases">
        <title>Caerostris extrusa draft genome.</title>
        <authorList>
            <person name="Kono N."/>
            <person name="Arakawa K."/>
        </authorList>
    </citation>
    <scope>NUCLEOTIDE SEQUENCE [LARGE SCALE GENOMIC DNA]</scope>
</reference>
<name>A0AAV4SH02_CAEEX</name>
<dbReference type="EMBL" id="BPLR01009478">
    <property type="protein sequence ID" value="GIY32259.1"/>
    <property type="molecule type" value="Genomic_DNA"/>
</dbReference>
<accession>A0AAV4SH02</accession>
<protein>
    <submittedName>
        <fullName evidence="1">Uncharacterized protein</fullName>
    </submittedName>
</protein>
<dbReference type="Proteomes" id="UP001054945">
    <property type="component" value="Unassembled WGS sequence"/>
</dbReference>
<dbReference type="AlphaFoldDB" id="A0AAV4SH02"/>
<evidence type="ECO:0000313" key="2">
    <source>
        <dbReference type="Proteomes" id="UP001054945"/>
    </source>
</evidence>
<evidence type="ECO:0000313" key="1">
    <source>
        <dbReference type="EMBL" id="GIY32259.1"/>
    </source>
</evidence>
<comment type="caution">
    <text evidence="1">The sequence shown here is derived from an EMBL/GenBank/DDBJ whole genome shotgun (WGS) entry which is preliminary data.</text>
</comment>
<gene>
    <name evidence="1" type="ORF">CEXT_74281</name>
</gene>
<keyword evidence="2" id="KW-1185">Reference proteome</keyword>